<feature type="region of interest" description="Disordered" evidence="1">
    <location>
        <begin position="230"/>
        <end position="298"/>
    </location>
</feature>
<dbReference type="EMBL" id="MN740474">
    <property type="protein sequence ID" value="QHU28825.1"/>
    <property type="molecule type" value="Genomic_DNA"/>
</dbReference>
<accession>A0A6C0LFQ7</accession>
<feature type="compositionally biased region" description="Acidic residues" evidence="1">
    <location>
        <begin position="253"/>
        <end position="267"/>
    </location>
</feature>
<protein>
    <submittedName>
        <fullName evidence="2">Uncharacterized protein</fullName>
    </submittedName>
</protein>
<feature type="compositionally biased region" description="Acidic residues" evidence="1">
    <location>
        <begin position="277"/>
        <end position="298"/>
    </location>
</feature>
<dbReference type="AlphaFoldDB" id="A0A6C0LFQ7"/>
<organism evidence="2">
    <name type="scientific">viral metagenome</name>
    <dbReference type="NCBI Taxonomy" id="1070528"/>
    <lineage>
        <taxon>unclassified sequences</taxon>
        <taxon>metagenomes</taxon>
        <taxon>organismal metagenomes</taxon>
    </lineage>
</organism>
<evidence type="ECO:0000256" key="1">
    <source>
        <dbReference type="SAM" id="MobiDB-lite"/>
    </source>
</evidence>
<name>A0A6C0LFQ7_9ZZZZ</name>
<feature type="compositionally biased region" description="Basic and acidic residues" evidence="1">
    <location>
        <begin position="230"/>
        <end position="252"/>
    </location>
</feature>
<reference evidence="2" key="1">
    <citation type="journal article" date="2020" name="Nature">
        <title>Giant virus diversity and host interactions through global metagenomics.</title>
        <authorList>
            <person name="Schulz F."/>
            <person name="Roux S."/>
            <person name="Paez-Espino D."/>
            <person name="Jungbluth S."/>
            <person name="Walsh D.A."/>
            <person name="Denef V.J."/>
            <person name="McMahon K.D."/>
            <person name="Konstantinidis K.T."/>
            <person name="Eloe-Fadrosh E.A."/>
            <person name="Kyrpides N.C."/>
            <person name="Woyke T."/>
        </authorList>
    </citation>
    <scope>NUCLEOTIDE SEQUENCE</scope>
    <source>
        <strain evidence="2">GVMAG-M-3300027791-30</strain>
    </source>
</reference>
<evidence type="ECO:0000313" key="2">
    <source>
        <dbReference type="EMBL" id="QHU28825.1"/>
    </source>
</evidence>
<proteinExistence type="predicted"/>
<sequence>MLKCNCNELCFYYKETSIVEIDGKKYVQTHNFNKCNRLLNENSKKKQCDFNSKIFINEKLVEEKNKNPIIIEEKNNEKILTYGDVRNKINDMFEFYYIKISNYFGNLNYNLKLIGYDAHDPTIETLSELKIRLSRKPNNVTKIYMNKESYFSHSIGEFDYDYDNEEQIFKSIKRGDYPLKWTKNKIVQDLLKIKVYKHKKLSKSKKHDKYIKSTKCYKVTSIEKLMKDEEDHQKEKDVKEKDVKEKDVKDEDVKDEDEEDDDEEEDKNIENLKDNEFDVEELSDDDEYGDNDYEDFSD</sequence>